<name>A0A1C3ZC86_9ENTR</name>
<dbReference type="InterPro" id="IPR038714">
    <property type="entry name" value="YfeY-like_sf"/>
</dbReference>
<keyword evidence="3" id="KW-1185">Reference proteome</keyword>
<dbReference type="OrthoDB" id="5622706at2"/>
<dbReference type="PROSITE" id="PS51257">
    <property type="entry name" value="PROKAR_LIPOPROTEIN"/>
    <property type="match status" value="1"/>
</dbReference>
<dbReference type="NCBIfam" id="NF007990">
    <property type="entry name" value="PRK10718.1"/>
    <property type="match status" value="1"/>
</dbReference>
<sequence length="191" mass="20657">MKSLRMVVCVLPLALAGCSTLSSVNWSAAYPWNWFGSSVEVSDNGVGNITAATPLTEQAISDALKGDYHLRSGMKTEKGVVVRYFEALRDNQLALVVNGENGAVSRIDVLDHDIASDKGVKVGTPFTELYDKAFGNCVKATGDDSDGVECKAPGSQHISYVFTGEWSGPEGLMPADDVLKNWKVSKLIWRR</sequence>
<dbReference type="RefSeq" id="WP_088238178.1">
    <property type="nucleotide sequence ID" value="NZ_FMAY01000001.1"/>
</dbReference>
<gene>
    <name evidence="2" type="ORF">GA0061071_101517</name>
</gene>
<dbReference type="AlphaFoldDB" id="A0A1C3ZC86"/>
<dbReference type="EMBL" id="FMAY01000001">
    <property type="protein sequence ID" value="SCB79900.1"/>
    <property type="molecule type" value="Genomic_DNA"/>
</dbReference>
<accession>A0A1C3ZC86</accession>
<evidence type="ECO:0000313" key="3">
    <source>
        <dbReference type="Proteomes" id="UP000198975"/>
    </source>
</evidence>
<feature type="signal peptide" evidence="1">
    <location>
        <begin position="1"/>
        <end position="28"/>
    </location>
</feature>
<organism evidence="2 3">
    <name type="scientific">Kosakonia oryzendophytica</name>
    <dbReference type="NCBI Taxonomy" id="1005665"/>
    <lineage>
        <taxon>Bacteria</taxon>
        <taxon>Pseudomonadati</taxon>
        <taxon>Pseudomonadota</taxon>
        <taxon>Gammaproteobacteria</taxon>
        <taxon>Enterobacterales</taxon>
        <taxon>Enterobacteriaceae</taxon>
        <taxon>Kosakonia</taxon>
    </lineage>
</organism>
<evidence type="ECO:0008006" key="4">
    <source>
        <dbReference type="Google" id="ProtNLM"/>
    </source>
</evidence>
<proteinExistence type="predicted"/>
<dbReference type="InterPro" id="IPR010938">
    <property type="entry name" value="DUF1131"/>
</dbReference>
<dbReference type="Pfam" id="PF06572">
    <property type="entry name" value="DUF1131"/>
    <property type="match status" value="1"/>
</dbReference>
<dbReference type="Gene3D" id="2.60.460.10">
    <property type="entry name" value="protein yfey like domain"/>
    <property type="match status" value="1"/>
</dbReference>
<evidence type="ECO:0000256" key="1">
    <source>
        <dbReference type="SAM" id="SignalP"/>
    </source>
</evidence>
<evidence type="ECO:0000313" key="2">
    <source>
        <dbReference type="EMBL" id="SCB79900.1"/>
    </source>
</evidence>
<reference evidence="3" key="1">
    <citation type="submission" date="2016-08" db="EMBL/GenBank/DDBJ databases">
        <authorList>
            <person name="Varghese N."/>
            <person name="Submissions Spin"/>
        </authorList>
    </citation>
    <scope>NUCLEOTIDE SEQUENCE [LARGE SCALE GENOMIC DNA]</scope>
    <source>
        <strain evidence="3">REICA_082</strain>
    </source>
</reference>
<protein>
    <recommendedName>
        <fullName evidence="4">RpoE-regulated lipoprotein</fullName>
    </recommendedName>
</protein>
<keyword evidence="1" id="KW-0732">Signal</keyword>
<dbReference type="Proteomes" id="UP000198975">
    <property type="component" value="Unassembled WGS sequence"/>
</dbReference>
<feature type="chain" id="PRO_5008687994" description="RpoE-regulated lipoprotein" evidence="1">
    <location>
        <begin position="29"/>
        <end position="191"/>
    </location>
</feature>